<keyword evidence="3" id="KW-1185">Reference proteome</keyword>
<protein>
    <submittedName>
        <fullName evidence="2">RNB domain-containing ribonuclease</fullName>
    </submittedName>
</protein>
<dbReference type="KEGG" id="gey:QMQ05_10575"/>
<dbReference type="InterPro" id="IPR050180">
    <property type="entry name" value="RNR_Ribonuclease"/>
</dbReference>
<evidence type="ECO:0000313" key="2">
    <source>
        <dbReference type="EMBL" id="XAO44807.1"/>
    </source>
</evidence>
<evidence type="ECO:0000259" key="1">
    <source>
        <dbReference type="SMART" id="SM00955"/>
    </source>
</evidence>
<feature type="domain" description="RNB" evidence="1">
    <location>
        <begin position="53"/>
        <end position="370"/>
    </location>
</feature>
<dbReference type="SUPFAM" id="SSF50249">
    <property type="entry name" value="Nucleic acid-binding proteins"/>
    <property type="match status" value="1"/>
</dbReference>
<dbReference type="GO" id="GO:0006402">
    <property type="term" value="P:mRNA catabolic process"/>
    <property type="evidence" value="ECO:0007669"/>
    <property type="project" value="TreeGrafter"/>
</dbReference>
<dbReference type="GO" id="GO:0000175">
    <property type="term" value="F:3'-5'-RNA exonuclease activity"/>
    <property type="evidence" value="ECO:0007669"/>
    <property type="project" value="TreeGrafter"/>
</dbReference>
<organism evidence="2 3">
    <name type="scientific">Glutamicibacter ectropisis</name>
    <dbReference type="NCBI Taxonomy" id="3046593"/>
    <lineage>
        <taxon>Bacteria</taxon>
        <taxon>Bacillati</taxon>
        <taxon>Actinomycetota</taxon>
        <taxon>Actinomycetes</taxon>
        <taxon>Micrococcales</taxon>
        <taxon>Micrococcaceae</taxon>
        <taxon>Glutamicibacter</taxon>
    </lineage>
</organism>
<name>A0AAU6WAD7_9MICC</name>
<gene>
    <name evidence="2" type="ORF">QMQ05_10575</name>
</gene>
<reference evidence="2 3" key="1">
    <citation type="submission" date="2023-05" db="EMBL/GenBank/DDBJ databases">
        <title>Glutamicibacter sp. B1, complete genome.</title>
        <authorList>
            <person name="Long Y.H."/>
            <person name="Fang T."/>
            <person name="Li X.Y."/>
        </authorList>
    </citation>
    <scope>NUCLEOTIDE SEQUENCE [LARGE SCALE GENOMIC DNA]</scope>
    <source>
        <strain evidence="2 3">B1</strain>
    </source>
</reference>
<dbReference type="InterPro" id="IPR012340">
    <property type="entry name" value="NA-bd_OB-fold"/>
</dbReference>
<dbReference type="Pfam" id="PF18614">
    <property type="entry name" value="RNase_II_C_S1"/>
    <property type="match status" value="1"/>
</dbReference>
<dbReference type="RefSeq" id="WP_345469863.1">
    <property type="nucleotide sequence ID" value="NZ_CP125942.1"/>
</dbReference>
<dbReference type="GO" id="GO:0000932">
    <property type="term" value="C:P-body"/>
    <property type="evidence" value="ECO:0007669"/>
    <property type="project" value="TreeGrafter"/>
</dbReference>
<evidence type="ECO:0000313" key="3">
    <source>
        <dbReference type="Proteomes" id="UP001486888"/>
    </source>
</evidence>
<proteinExistence type="predicted"/>
<sequence>MSDRRIRSPRPVPSSDLAQLLLGLEAEFEVPAPFDEATLKAAENAVANLEMPSEDATDIPFFTIDPEGATDLDQAMYLEKTAEGYIVNYAIADVPAFVELNSVLDQVARERGQTFYLPHRKITLHPPVISEDQGSLLPNQIRPAFHWKITLDQAGSLGTVELKRVMIKSRAQLDYATAQQDLDNGSENQQLKLLAEIGALRIEQERLRGGASLNLPDQEIEEDGDGYRLVSRVPLPLEEHNAQISLLTGIAAARFMLNAGVGILRTMPQPEEKSLQEFRAQTQLLGHPWSDEISYGEYLHGLDVSDPKQLVIMHRAASLFRGADYHLIDGQPEDELIQAALAAPYSHTTAPLRRLVDRFVLLTCHLITTGESIPDELKDALEQLPSLMRESSTAANRVSRAALDLMEAFVLQSRVGEQFQAIILQGGSNKDGKESSGLLQLIDLPVTGSFTGPGDPGSIATVKLVHADPQQRQINFEIVA</sequence>
<accession>A0AAU6WAD7</accession>
<dbReference type="InterPro" id="IPR040596">
    <property type="entry name" value="RNase_II_C_S1"/>
</dbReference>
<dbReference type="InterPro" id="IPR001900">
    <property type="entry name" value="RNase_II/R"/>
</dbReference>
<dbReference type="PANTHER" id="PTHR23355:SF42">
    <property type="entry name" value="RIBONUCLEASE II, CHLOROPLASTIC_MITOCHONDRIAL"/>
    <property type="match status" value="1"/>
</dbReference>
<dbReference type="PANTHER" id="PTHR23355">
    <property type="entry name" value="RIBONUCLEASE"/>
    <property type="match status" value="1"/>
</dbReference>
<dbReference type="Pfam" id="PF00773">
    <property type="entry name" value="RNB"/>
    <property type="match status" value="1"/>
</dbReference>
<dbReference type="SMART" id="SM00955">
    <property type="entry name" value="RNB"/>
    <property type="match status" value="1"/>
</dbReference>
<dbReference type="Proteomes" id="UP001486888">
    <property type="component" value="Chromosome"/>
</dbReference>
<dbReference type="AlphaFoldDB" id="A0AAU6WAD7"/>
<dbReference type="EMBL" id="CP125942">
    <property type="protein sequence ID" value="XAO44807.1"/>
    <property type="molecule type" value="Genomic_DNA"/>
</dbReference>
<dbReference type="GO" id="GO:0003723">
    <property type="term" value="F:RNA binding"/>
    <property type="evidence" value="ECO:0007669"/>
    <property type="project" value="InterPro"/>
</dbReference>